<gene>
    <name evidence="9" type="ORF">E5351_07315</name>
</gene>
<keyword evidence="3" id="KW-0474">Menaquinone biosynthesis</keyword>
<sequence length="299" mass="33714">MSLNVFLELVEIKAKTASVAPFLLGMCFSAYYYHHLNWTLALVFFVAMFLFNMVVDMLDNYSDYYHADNKAYQQSTNIIGRENISPKLVLGLMISFTLISALLGIWLVIQAGLPVLWMGIFCFAIGYLYSSGPKPISGLPLGEFASGFTMGFMIVLLSVYLNTYQVFSWSWLSLGRVFLLALADELWISNLMLANNLCDAEEDESNHRTTIIHFIGKKAGLVAFSVKNVLAFLVIILLPFINIAPKTVWLTVFIVPFVYKQNKLLIQKQVKKETFITAVKTLLVGSMTFLITYFIGILI</sequence>
<dbReference type="PIRSF" id="PIRSF005355">
    <property type="entry name" value="UBIAD1"/>
    <property type="match status" value="1"/>
</dbReference>
<dbReference type="Proteomes" id="UP000309117">
    <property type="component" value="Unassembled WGS sequence"/>
</dbReference>
<dbReference type="Pfam" id="PF01040">
    <property type="entry name" value="UbiA"/>
    <property type="match status" value="1"/>
</dbReference>
<dbReference type="GO" id="GO:0004659">
    <property type="term" value="F:prenyltransferase activity"/>
    <property type="evidence" value="ECO:0007669"/>
    <property type="project" value="InterPro"/>
</dbReference>
<dbReference type="InterPro" id="IPR026046">
    <property type="entry name" value="UBIAD1"/>
</dbReference>
<evidence type="ECO:0000256" key="2">
    <source>
        <dbReference type="ARBA" id="ARBA00004863"/>
    </source>
</evidence>
<dbReference type="EMBL" id="SRYV01000012">
    <property type="protein sequence ID" value="TGY13566.1"/>
    <property type="molecule type" value="Genomic_DNA"/>
</dbReference>
<feature type="transmembrane region" description="Helical" evidence="8">
    <location>
        <begin position="278"/>
        <end position="298"/>
    </location>
</feature>
<comment type="caution">
    <text evidence="9">The sequence shown here is derived from an EMBL/GenBank/DDBJ whole genome shotgun (WGS) entry which is preliminary data.</text>
</comment>
<dbReference type="InterPro" id="IPR044878">
    <property type="entry name" value="UbiA_sf"/>
</dbReference>
<feature type="transmembrane region" description="Helical" evidence="8">
    <location>
        <begin position="38"/>
        <end position="55"/>
    </location>
</feature>
<evidence type="ECO:0000256" key="4">
    <source>
        <dbReference type="ARBA" id="ARBA00022679"/>
    </source>
</evidence>
<keyword evidence="5 8" id="KW-0812">Transmembrane</keyword>
<dbReference type="AlphaFoldDB" id="A0A4S2BG13"/>
<proteinExistence type="predicted"/>
<feature type="transmembrane region" description="Helical" evidence="8">
    <location>
        <begin position="115"/>
        <end position="132"/>
    </location>
</feature>
<dbReference type="Gene3D" id="1.10.357.140">
    <property type="entry name" value="UbiA prenyltransferase"/>
    <property type="match status" value="1"/>
</dbReference>
<feature type="transmembrane region" description="Helical" evidence="8">
    <location>
        <begin position="88"/>
        <end position="109"/>
    </location>
</feature>
<evidence type="ECO:0000256" key="5">
    <source>
        <dbReference type="ARBA" id="ARBA00022692"/>
    </source>
</evidence>
<dbReference type="PANTHER" id="PTHR13929">
    <property type="entry name" value="1,4-DIHYDROXY-2-NAPHTHOATE OCTAPRENYLTRANSFERASE"/>
    <property type="match status" value="1"/>
</dbReference>
<protein>
    <submittedName>
        <fullName evidence="9">Prenyltransferase</fullName>
    </submittedName>
</protein>
<reference evidence="9 10" key="1">
    <citation type="submission" date="2019-04" db="EMBL/GenBank/DDBJ databases">
        <title>Microbes associate with the intestines of laboratory mice.</title>
        <authorList>
            <person name="Navarre W."/>
            <person name="Wong E."/>
            <person name="Huang K."/>
            <person name="Tropini C."/>
            <person name="Ng K."/>
            <person name="Yu B."/>
        </authorList>
    </citation>
    <scope>NUCLEOTIDE SEQUENCE [LARGE SCALE GENOMIC DNA]</scope>
    <source>
        <strain evidence="9 10">NM61_E11</strain>
    </source>
</reference>
<evidence type="ECO:0000256" key="8">
    <source>
        <dbReference type="SAM" id="Phobius"/>
    </source>
</evidence>
<evidence type="ECO:0000313" key="10">
    <source>
        <dbReference type="Proteomes" id="UP000309117"/>
    </source>
</evidence>
<dbReference type="NCBIfam" id="NF004752">
    <property type="entry name" value="PRK06080.1-4"/>
    <property type="match status" value="1"/>
</dbReference>
<dbReference type="UniPathway" id="UPA00079"/>
<comment type="pathway">
    <text evidence="2">Quinol/quinone metabolism; menaquinone biosynthesis.</text>
</comment>
<organism evidence="9 10">
    <name type="scientific">Lactobacillus intestinalis</name>
    <dbReference type="NCBI Taxonomy" id="151781"/>
    <lineage>
        <taxon>Bacteria</taxon>
        <taxon>Bacillati</taxon>
        <taxon>Bacillota</taxon>
        <taxon>Bacilli</taxon>
        <taxon>Lactobacillales</taxon>
        <taxon>Lactobacillaceae</taxon>
        <taxon>Lactobacillus</taxon>
    </lineage>
</organism>
<evidence type="ECO:0000256" key="7">
    <source>
        <dbReference type="ARBA" id="ARBA00023136"/>
    </source>
</evidence>
<keyword evidence="7 8" id="KW-0472">Membrane</keyword>
<keyword evidence="6 8" id="KW-1133">Transmembrane helix</keyword>
<dbReference type="CDD" id="cd13962">
    <property type="entry name" value="PT_UbiA_UBIAD1"/>
    <property type="match status" value="1"/>
</dbReference>
<name>A0A4S2BG13_9LACO</name>
<evidence type="ECO:0000313" key="9">
    <source>
        <dbReference type="EMBL" id="TGY13566.1"/>
    </source>
</evidence>
<dbReference type="GO" id="GO:0016020">
    <property type="term" value="C:membrane"/>
    <property type="evidence" value="ECO:0007669"/>
    <property type="project" value="UniProtKB-SubCell"/>
</dbReference>
<comment type="subcellular location">
    <subcellularLocation>
        <location evidence="1">Membrane</location>
        <topology evidence="1">Multi-pass membrane protein</topology>
    </subcellularLocation>
</comment>
<evidence type="ECO:0000256" key="6">
    <source>
        <dbReference type="ARBA" id="ARBA00022989"/>
    </source>
</evidence>
<dbReference type="RefSeq" id="WP_004040382.1">
    <property type="nucleotide sequence ID" value="NZ_AQFR02000003.1"/>
</dbReference>
<feature type="transmembrane region" description="Helical" evidence="8">
    <location>
        <begin position="144"/>
        <end position="161"/>
    </location>
</feature>
<dbReference type="InterPro" id="IPR000537">
    <property type="entry name" value="UbiA_prenyltransferase"/>
</dbReference>
<evidence type="ECO:0000256" key="3">
    <source>
        <dbReference type="ARBA" id="ARBA00022428"/>
    </source>
</evidence>
<dbReference type="GO" id="GO:0009234">
    <property type="term" value="P:menaquinone biosynthetic process"/>
    <property type="evidence" value="ECO:0007669"/>
    <property type="project" value="UniProtKB-UniPathway"/>
</dbReference>
<accession>A0A4S2BG13</accession>
<dbReference type="GO" id="GO:0042371">
    <property type="term" value="P:vitamin K biosynthetic process"/>
    <property type="evidence" value="ECO:0007669"/>
    <property type="project" value="TreeGrafter"/>
</dbReference>
<dbReference type="PANTHER" id="PTHR13929:SF0">
    <property type="entry name" value="UBIA PRENYLTRANSFERASE DOMAIN-CONTAINING PROTEIN 1"/>
    <property type="match status" value="1"/>
</dbReference>
<keyword evidence="4 9" id="KW-0808">Transferase</keyword>
<evidence type="ECO:0000256" key="1">
    <source>
        <dbReference type="ARBA" id="ARBA00004141"/>
    </source>
</evidence>